<reference evidence="1" key="1">
    <citation type="journal article" date="2014" name="Int. J. Syst. Evol. Microbiol.">
        <title>Complete genome sequence of Corynebacterium casei LMG S-19264T (=DSM 44701T), isolated from a smear-ripened cheese.</title>
        <authorList>
            <consortium name="US DOE Joint Genome Institute (JGI-PGF)"/>
            <person name="Walter F."/>
            <person name="Albersmeier A."/>
            <person name="Kalinowski J."/>
            <person name="Ruckert C."/>
        </authorList>
    </citation>
    <scope>NUCLEOTIDE SEQUENCE</scope>
    <source>
        <strain evidence="1">JCM 3313</strain>
    </source>
</reference>
<dbReference type="AlphaFoldDB" id="A0A918EJ16"/>
<reference evidence="1" key="2">
    <citation type="submission" date="2020-09" db="EMBL/GenBank/DDBJ databases">
        <authorList>
            <person name="Sun Q."/>
            <person name="Ohkuma M."/>
        </authorList>
    </citation>
    <scope>NUCLEOTIDE SEQUENCE</scope>
    <source>
        <strain evidence="1">JCM 3313</strain>
    </source>
</reference>
<dbReference type="EMBL" id="BMRG01000037">
    <property type="protein sequence ID" value="GGP87752.1"/>
    <property type="molecule type" value="Genomic_DNA"/>
</dbReference>
<organism evidence="1 2">
    <name type="scientific">Saccharothrix coeruleofusca</name>
    <dbReference type="NCBI Taxonomy" id="33919"/>
    <lineage>
        <taxon>Bacteria</taxon>
        <taxon>Bacillati</taxon>
        <taxon>Actinomycetota</taxon>
        <taxon>Actinomycetes</taxon>
        <taxon>Pseudonocardiales</taxon>
        <taxon>Pseudonocardiaceae</taxon>
        <taxon>Saccharothrix</taxon>
    </lineage>
</organism>
<evidence type="ECO:0000313" key="1">
    <source>
        <dbReference type="EMBL" id="GGP87752.1"/>
    </source>
</evidence>
<keyword evidence="2" id="KW-1185">Reference proteome</keyword>
<evidence type="ECO:0000313" key="2">
    <source>
        <dbReference type="Proteomes" id="UP000639606"/>
    </source>
</evidence>
<comment type="caution">
    <text evidence="1">The sequence shown here is derived from an EMBL/GenBank/DDBJ whole genome shotgun (WGS) entry which is preliminary data.</text>
</comment>
<protein>
    <submittedName>
        <fullName evidence="1">Uncharacterized protein</fullName>
    </submittedName>
</protein>
<name>A0A918EJ16_9PSEU</name>
<accession>A0A918EJ16</accession>
<proteinExistence type="predicted"/>
<gene>
    <name evidence="1" type="ORF">GCM10010185_71670</name>
</gene>
<dbReference type="Proteomes" id="UP000639606">
    <property type="component" value="Unassembled WGS sequence"/>
</dbReference>
<sequence>MALRLVYLIFLRLVGWLVLLGRSSAAKDVESLVLRHEVAVPRRTNPARSGTGPIVRCSPRWCDAYPSGHAQPRLLDHLPSREVILN</sequence>